<comment type="caution">
    <text evidence="4">The sequence shown here is derived from an EMBL/GenBank/DDBJ whole genome shotgun (WGS) entry which is preliminary data.</text>
</comment>
<evidence type="ECO:0000256" key="1">
    <source>
        <dbReference type="ARBA" id="ARBA00022801"/>
    </source>
</evidence>
<dbReference type="AlphaFoldDB" id="A0A6B3NNU0"/>
<reference evidence="5 6" key="1">
    <citation type="submission" date="2020-02" db="EMBL/GenBank/DDBJ databases">
        <title>Broccoli isolated Pseudomonas sp.</title>
        <authorList>
            <person name="Fujikawa T."/>
            <person name="Sawada H."/>
        </authorList>
    </citation>
    <scope>NUCLEOTIDE SEQUENCE [LARGE SCALE GENOMIC DNA]</scope>
    <source>
        <strain evidence="4 6">MAFF212427</strain>
        <strain evidence="3 5">MAFF212428</strain>
    </source>
</reference>
<dbReference type="InterPro" id="IPR029058">
    <property type="entry name" value="AB_hydrolase_fold"/>
</dbReference>
<keyword evidence="6" id="KW-1185">Reference proteome</keyword>
<accession>A0A6B3NNU0</accession>
<dbReference type="RefSeq" id="WP_163943124.1">
    <property type="nucleotide sequence ID" value="NZ_JAAHBU010000091.1"/>
</dbReference>
<name>A0A6B3NNU0_9PSED</name>
<protein>
    <submittedName>
        <fullName evidence="4">Alpha/beta hydrolase</fullName>
    </submittedName>
</protein>
<keyword evidence="1 4" id="KW-0378">Hydrolase</keyword>
<dbReference type="InterPro" id="IPR000639">
    <property type="entry name" value="Epox_hydrolase-like"/>
</dbReference>
<evidence type="ECO:0000259" key="2">
    <source>
        <dbReference type="Pfam" id="PF00561"/>
    </source>
</evidence>
<proteinExistence type="predicted"/>
<dbReference type="Proteomes" id="UP000482634">
    <property type="component" value="Unassembled WGS sequence"/>
</dbReference>
<sequence>MSSLDHHYASIDGLRLHYVTQGQGAPVLLIPGWPQTWYTWRQVMSTLAASGYQAIAVDLPGMGLSDKPLDGYDTGTAAARLAGLMRQLGHTRYAVVGHDVGMWIGYALASDDPDSVSQLCLSEAVIPGLAPAPSIFSAPKHNRFLWHFMFNQVHDLPEALIAGREALYLRFMFENWAVRLDRVAVDTYVQAYSAPGGLRGGFGYYRAIPETIRQNQQRGLTPLAMPVLAIGAEHATNDAPMVTMTGRATTLQGAIIEGCGHFVTEEAPEAFCEHLLAFLR</sequence>
<evidence type="ECO:0000313" key="5">
    <source>
        <dbReference type="Proteomes" id="UP000480410"/>
    </source>
</evidence>
<dbReference type="Gene3D" id="3.40.50.1820">
    <property type="entry name" value="alpha/beta hydrolase"/>
    <property type="match status" value="1"/>
</dbReference>
<dbReference type="InterPro" id="IPR000073">
    <property type="entry name" value="AB_hydrolase_1"/>
</dbReference>
<dbReference type="GO" id="GO:0016787">
    <property type="term" value="F:hydrolase activity"/>
    <property type="evidence" value="ECO:0007669"/>
    <property type="project" value="UniProtKB-KW"/>
</dbReference>
<dbReference type="EMBL" id="JAAHBV010000119">
    <property type="protein sequence ID" value="NER59757.1"/>
    <property type="molecule type" value="Genomic_DNA"/>
</dbReference>
<evidence type="ECO:0000313" key="4">
    <source>
        <dbReference type="EMBL" id="NER63779.1"/>
    </source>
</evidence>
<dbReference type="Proteomes" id="UP000480410">
    <property type="component" value="Unassembled WGS sequence"/>
</dbReference>
<feature type="domain" description="AB hydrolase-1" evidence="2">
    <location>
        <begin position="26"/>
        <end position="152"/>
    </location>
</feature>
<dbReference type="PANTHER" id="PTHR43329">
    <property type="entry name" value="EPOXIDE HYDROLASE"/>
    <property type="match status" value="1"/>
</dbReference>
<accession>A0A6M0CXC3</accession>
<gene>
    <name evidence="3" type="ORF">G3435_06675</name>
    <name evidence="4" type="ORF">G3436_07565</name>
</gene>
<dbReference type="EMBL" id="JAAHBU010000091">
    <property type="protein sequence ID" value="NER63779.1"/>
    <property type="molecule type" value="Genomic_DNA"/>
</dbReference>
<dbReference type="PRINTS" id="PR00412">
    <property type="entry name" value="EPOXHYDRLASE"/>
</dbReference>
<organism evidence="4 6">
    <name type="scientific">Pseudomonas brassicae</name>
    <dbReference type="NCBI Taxonomy" id="2708063"/>
    <lineage>
        <taxon>Bacteria</taxon>
        <taxon>Pseudomonadati</taxon>
        <taxon>Pseudomonadota</taxon>
        <taxon>Gammaproteobacteria</taxon>
        <taxon>Pseudomonadales</taxon>
        <taxon>Pseudomonadaceae</taxon>
        <taxon>Pseudomonas</taxon>
    </lineage>
</organism>
<evidence type="ECO:0000313" key="6">
    <source>
        <dbReference type="Proteomes" id="UP000482634"/>
    </source>
</evidence>
<evidence type="ECO:0000313" key="3">
    <source>
        <dbReference type="EMBL" id="NER59757.1"/>
    </source>
</evidence>
<dbReference type="SUPFAM" id="SSF53474">
    <property type="entry name" value="alpha/beta-Hydrolases"/>
    <property type="match status" value="1"/>
</dbReference>
<dbReference type="Pfam" id="PF00561">
    <property type="entry name" value="Abhydrolase_1"/>
    <property type="match status" value="1"/>
</dbReference>